<evidence type="ECO:0000256" key="1">
    <source>
        <dbReference type="ARBA" id="ARBA00022737"/>
    </source>
</evidence>
<dbReference type="OrthoDB" id="2157354at2759"/>
<feature type="compositionally biased region" description="Polar residues" evidence="4">
    <location>
        <begin position="1"/>
        <end position="11"/>
    </location>
</feature>
<dbReference type="PRINTS" id="PR01415">
    <property type="entry name" value="ANKYRIN"/>
</dbReference>
<dbReference type="Pfam" id="PF12796">
    <property type="entry name" value="Ank_2"/>
    <property type="match status" value="2"/>
</dbReference>
<evidence type="ECO:0000256" key="4">
    <source>
        <dbReference type="SAM" id="MobiDB-lite"/>
    </source>
</evidence>
<dbReference type="Gene3D" id="1.25.40.20">
    <property type="entry name" value="Ankyrin repeat-containing domain"/>
    <property type="match status" value="4"/>
</dbReference>
<reference evidence="5 6" key="1">
    <citation type="submission" date="2020-02" db="EMBL/GenBank/DDBJ databases">
        <authorList>
            <person name="Ferguson B K."/>
        </authorList>
    </citation>
    <scope>NUCLEOTIDE SEQUENCE [LARGE SCALE GENOMIC DNA]</scope>
</reference>
<keyword evidence="2 3" id="KW-0040">ANK repeat</keyword>
<feature type="repeat" description="ANK" evidence="3">
    <location>
        <begin position="310"/>
        <end position="342"/>
    </location>
</feature>
<dbReference type="InterPro" id="IPR002110">
    <property type="entry name" value="Ankyrin_rpt"/>
</dbReference>
<feature type="compositionally biased region" description="Basic and acidic residues" evidence="4">
    <location>
        <begin position="49"/>
        <end position="68"/>
    </location>
</feature>
<dbReference type="PROSITE" id="PS50088">
    <property type="entry name" value="ANK_REPEAT"/>
    <property type="match status" value="4"/>
</dbReference>
<dbReference type="AlphaFoldDB" id="A0A6H5I0X4"/>
<evidence type="ECO:0000256" key="3">
    <source>
        <dbReference type="PROSITE-ProRule" id="PRU00023"/>
    </source>
</evidence>
<dbReference type="EMBL" id="CADCXV010000639">
    <property type="protein sequence ID" value="CAB0031314.1"/>
    <property type="molecule type" value="Genomic_DNA"/>
</dbReference>
<feature type="repeat" description="ANK" evidence="3">
    <location>
        <begin position="384"/>
        <end position="416"/>
    </location>
</feature>
<keyword evidence="1" id="KW-0677">Repeat</keyword>
<feature type="region of interest" description="Disordered" evidence="4">
    <location>
        <begin position="1"/>
        <end position="77"/>
    </location>
</feature>
<dbReference type="Proteomes" id="UP000479190">
    <property type="component" value="Unassembled WGS sequence"/>
</dbReference>
<dbReference type="SUPFAM" id="SSF48403">
    <property type="entry name" value="Ankyrin repeat"/>
    <property type="match status" value="1"/>
</dbReference>
<feature type="repeat" description="ANK" evidence="3">
    <location>
        <begin position="457"/>
        <end position="489"/>
    </location>
</feature>
<sequence>MARSRYYSSTRRIGAQDRDLAAARVRRCRPRKSDAATHPPPTDPACECKSPDRSNRMSDESKINHPEGDNGSDEEEKLKRMRAAVDWNLVEERHDLLLRLYHLTLDWEVQLPNLLDVFRAEEIDWLLSEATRIPINPLDFIKFVARTGFKDEPKLDETGKPISRRVTAVHIASASRLNVVRDLFEIYHRFDVNFTCERGVTHFHLACEFGLDDVVEKFLDLGQDPNLLVKDTGDSPLHFAMAINYDDTTKVVELLLRRGASPNLANNAGQTPLHNFSMHTDDAHVDLAKFFFKICDDLRQMVRVNIKDKSGRAPLHWAVKCRNKKLVELLLKRSAKPNFIDKDGSTPLHYICKKVNDDDGLAKMLFKFCDENHRRLRLDVQNKLGNTPLHEALECGDKKVVELLLRRGASSNLANAKGSTPLHIISKKDDSQGLAELFFEICDDLGQTVWVDGRDKKGNTPLHEAFIHRNRQLVELLVKRGADLSIASQQ</sequence>
<dbReference type="PROSITE" id="PS50297">
    <property type="entry name" value="ANK_REP_REGION"/>
    <property type="match status" value="4"/>
</dbReference>
<organism evidence="5 6">
    <name type="scientific">Trichogramma brassicae</name>
    <dbReference type="NCBI Taxonomy" id="86971"/>
    <lineage>
        <taxon>Eukaryota</taxon>
        <taxon>Metazoa</taxon>
        <taxon>Ecdysozoa</taxon>
        <taxon>Arthropoda</taxon>
        <taxon>Hexapoda</taxon>
        <taxon>Insecta</taxon>
        <taxon>Pterygota</taxon>
        <taxon>Neoptera</taxon>
        <taxon>Endopterygota</taxon>
        <taxon>Hymenoptera</taxon>
        <taxon>Apocrita</taxon>
        <taxon>Proctotrupomorpha</taxon>
        <taxon>Chalcidoidea</taxon>
        <taxon>Trichogrammatidae</taxon>
        <taxon>Trichogramma</taxon>
    </lineage>
</organism>
<evidence type="ECO:0000313" key="6">
    <source>
        <dbReference type="Proteomes" id="UP000479190"/>
    </source>
</evidence>
<name>A0A6H5I0X4_9HYME</name>
<dbReference type="InterPro" id="IPR036770">
    <property type="entry name" value="Ankyrin_rpt-contain_sf"/>
</dbReference>
<proteinExistence type="predicted"/>
<dbReference type="PANTHER" id="PTHR24178">
    <property type="entry name" value="MOLTING PROTEIN MLT-4"/>
    <property type="match status" value="1"/>
</dbReference>
<protein>
    <submittedName>
        <fullName evidence="5">Uncharacterized protein</fullName>
    </submittedName>
</protein>
<dbReference type="PANTHER" id="PTHR24178:SF41">
    <property type="entry name" value="ANKYRIN-2 ISOFORM X1"/>
    <property type="match status" value="1"/>
</dbReference>
<accession>A0A6H5I0X4</accession>
<feature type="repeat" description="ANK" evidence="3">
    <location>
        <begin position="232"/>
        <end position="267"/>
    </location>
</feature>
<keyword evidence="6" id="KW-1185">Reference proteome</keyword>
<gene>
    <name evidence="5" type="ORF">TBRA_LOCUS3291</name>
</gene>
<dbReference type="SMART" id="SM00248">
    <property type="entry name" value="ANK"/>
    <property type="match status" value="8"/>
</dbReference>
<evidence type="ECO:0000313" key="5">
    <source>
        <dbReference type="EMBL" id="CAB0031314.1"/>
    </source>
</evidence>
<evidence type="ECO:0000256" key="2">
    <source>
        <dbReference type="ARBA" id="ARBA00023043"/>
    </source>
</evidence>